<comment type="caution">
    <text evidence="2">The sequence shown here is derived from an EMBL/GenBank/DDBJ whole genome shotgun (WGS) entry which is preliminary data.</text>
</comment>
<accession>A0A9D4STY1</accession>
<dbReference type="VEuPathDB" id="VectorBase:RSAN_029400"/>
<reference evidence="2" key="2">
    <citation type="submission" date="2021-09" db="EMBL/GenBank/DDBJ databases">
        <authorList>
            <person name="Jia N."/>
            <person name="Wang J."/>
            <person name="Shi W."/>
            <person name="Du L."/>
            <person name="Sun Y."/>
            <person name="Zhan W."/>
            <person name="Jiang J."/>
            <person name="Wang Q."/>
            <person name="Zhang B."/>
            <person name="Ji P."/>
            <person name="Sakyi L.B."/>
            <person name="Cui X."/>
            <person name="Yuan T."/>
            <person name="Jiang B."/>
            <person name="Yang W."/>
            <person name="Lam T.T.-Y."/>
            <person name="Chang Q."/>
            <person name="Ding S."/>
            <person name="Wang X."/>
            <person name="Zhu J."/>
            <person name="Ruan X."/>
            <person name="Zhao L."/>
            <person name="Wei J."/>
            <person name="Que T."/>
            <person name="Du C."/>
            <person name="Cheng J."/>
            <person name="Dai P."/>
            <person name="Han X."/>
            <person name="Huang E."/>
            <person name="Gao Y."/>
            <person name="Liu J."/>
            <person name="Shao H."/>
            <person name="Ye R."/>
            <person name="Li L."/>
            <person name="Wei W."/>
            <person name="Wang X."/>
            <person name="Wang C."/>
            <person name="Huo Q."/>
            <person name="Li W."/>
            <person name="Guo W."/>
            <person name="Chen H."/>
            <person name="Chen S."/>
            <person name="Zhou L."/>
            <person name="Zhou L."/>
            <person name="Ni X."/>
            <person name="Tian J."/>
            <person name="Zhou Y."/>
            <person name="Sheng Y."/>
            <person name="Liu T."/>
            <person name="Pan Y."/>
            <person name="Xia L."/>
            <person name="Li J."/>
            <person name="Zhao F."/>
            <person name="Cao W."/>
        </authorList>
    </citation>
    <scope>NUCLEOTIDE SEQUENCE</scope>
    <source>
        <strain evidence="2">Rsan-2018</strain>
        <tissue evidence="2">Larvae</tissue>
    </source>
</reference>
<dbReference type="Proteomes" id="UP000821837">
    <property type="component" value="Chromosome 5"/>
</dbReference>
<proteinExistence type="predicted"/>
<evidence type="ECO:0000313" key="2">
    <source>
        <dbReference type="EMBL" id="KAH7951054.1"/>
    </source>
</evidence>
<organism evidence="2 3">
    <name type="scientific">Rhipicephalus sanguineus</name>
    <name type="common">Brown dog tick</name>
    <name type="synonym">Ixodes sanguineus</name>
    <dbReference type="NCBI Taxonomy" id="34632"/>
    <lineage>
        <taxon>Eukaryota</taxon>
        <taxon>Metazoa</taxon>
        <taxon>Ecdysozoa</taxon>
        <taxon>Arthropoda</taxon>
        <taxon>Chelicerata</taxon>
        <taxon>Arachnida</taxon>
        <taxon>Acari</taxon>
        <taxon>Parasitiformes</taxon>
        <taxon>Ixodida</taxon>
        <taxon>Ixodoidea</taxon>
        <taxon>Ixodidae</taxon>
        <taxon>Rhipicephalinae</taxon>
        <taxon>Rhipicephalus</taxon>
        <taxon>Rhipicephalus</taxon>
    </lineage>
</organism>
<dbReference type="EMBL" id="JABSTV010001251">
    <property type="protein sequence ID" value="KAH7951054.1"/>
    <property type="molecule type" value="Genomic_DNA"/>
</dbReference>
<sequence length="142" mass="15139">MDRPRLYRPSRGLDVAPPLGDPAPPFQWTPSIGSAPDRAIIALHGRGDQDPLPALPGPRNFPPRPPGQLPPPQPPPCGNNAGHHPSTTATTASSNNRRGRHRYPRSARPDLLAQGALPAPTSVPPPTLPPQPPVDDLLDFDE</sequence>
<feature type="region of interest" description="Disordered" evidence="1">
    <location>
        <begin position="1"/>
        <end position="142"/>
    </location>
</feature>
<evidence type="ECO:0000313" key="3">
    <source>
        <dbReference type="Proteomes" id="UP000821837"/>
    </source>
</evidence>
<dbReference type="AlphaFoldDB" id="A0A9D4STY1"/>
<feature type="compositionally biased region" description="Pro residues" evidence="1">
    <location>
        <begin position="53"/>
        <end position="77"/>
    </location>
</feature>
<evidence type="ECO:0000256" key="1">
    <source>
        <dbReference type="SAM" id="MobiDB-lite"/>
    </source>
</evidence>
<keyword evidence="3" id="KW-1185">Reference proteome</keyword>
<name>A0A9D4STY1_RHISA</name>
<feature type="compositionally biased region" description="Pro residues" evidence="1">
    <location>
        <begin position="121"/>
        <end position="133"/>
    </location>
</feature>
<gene>
    <name evidence="2" type="ORF">HPB52_004546</name>
</gene>
<reference evidence="2" key="1">
    <citation type="journal article" date="2020" name="Cell">
        <title>Large-Scale Comparative Analyses of Tick Genomes Elucidate Their Genetic Diversity and Vector Capacities.</title>
        <authorList>
            <consortium name="Tick Genome and Microbiome Consortium (TIGMIC)"/>
            <person name="Jia N."/>
            <person name="Wang J."/>
            <person name="Shi W."/>
            <person name="Du L."/>
            <person name="Sun Y."/>
            <person name="Zhan W."/>
            <person name="Jiang J.F."/>
            <person name="Wang Q."/>
            <person name="Zhang B."/>
            <person name="Ji P."/>
            <person name="Bell-Sakyi L."/>
            <person name="Cui X.M."/>
            <person name="Yuan T.T."/>
            <person name="Jiang B.G."/>
            <person name="Yang W.F."/>
            <person name="Lam T.T."/>
            <person name="Chang Q.C."/>
            <person name="Ding S.J."/>
            <person name="Wang X.J."/>
            <person name="Zhu J.G."/>
            <person name="Ruan X.D."/>
            <person name="Zhao L."/>
            <person name="Wei J.T."/>
            <person name="Ye R.Z."/>
            <person name="Que T.C."/>
            <person name="Du C.H."/>
            <person name="Zhou Y.H."/>
            <person name="Cheng J.X."/>
            <person name="Dai P.F."/>
            <person name="Guo W.B."/>
            <person name="Han X.H."/>
            <person name="Huang E.J."/>
            <person name="Li L.F."/>
            <person name="Wei W."/>
            <person name="Gao Y.C."/>
            <person name="Liu J.Z."/>
            <person name="Shao H.Z."/>
            <person name="Wang X."/>
            <person name="Wang C.C."/>
            <person name="Yang T.C."/>
            <person name="Huo Q.B."/>
            <person name="Li W."/>
            <person name="Chen H.Y."/>
            <person name="Chen S.E."/>
            <person name="Zhou L.G."/>
            <person name="Ni X.B."/>
            <person name="Tian J.H."/>
            <person name="Sheng Y."/>
            <person name="Liu T."/>
            <person name="Pan Y.S."/>
            <person name="Xia L.Y."/>
            <person name="Li J."/>
            <person name="Zhao F."/>
            <person name="Cao W.C."/>
        </authorList>
    </citation>
    <scope>NUCLEOTIDE SEQUENCE</scope>
    <source>
        <strain evidence="2">Rsan-2018</strain>
    </source>
</reference>
<protein>
    <submittedName>
        <fullName evidence="2">Uncharacterized protein</fullName>
    </submittedName>
</protein>